<dbReference type="EMBL" id="AGNL01026251">
    <property type="protein sequence ID" value="EJK58068.1"/>
    <property type="molecule type" value="Genomic_DNA"/>
</dbReference>
<feature type="compositionally biased region" description="Basic residues" evidence="1">
    <location>
        <begin position="536"/>
        <end position="551"/>
    </location>
</feature>
<keyword evidence="4" id="KW-1185">Reference proteome</keyword>
<dbReference type="OrthoDB" id="10690885at2759"/>
<feature type="region of interest" description="Disordered" evidence="1">
    <location>
        <begin position="299"/>
        <end position="338"/>
    </location>
</feature>
<dbReference type="eggNOG" id="ENOG502TAQ8">
    <property type="taxonomic scope" value="Eukaryota"/>
</dbReference>
<feature type="region of interest" description="Disordered" evidence="1">
    <location>
        <begin position="684"/>
        <end position="790"/>
    </location>
</feature>
<evidence type="ECO:0000256" key="1">
    <source>
        <dbReference type="SAM" id="MobiDB-lite"/>
    </source>
</evidence>
<dbReference type="Proteomes" id="UP000266841">
    <property type="component" value="Unassembled WGS sequence"/>
</dbReference>
<feature type="compositionally biased region" description="Basic residues" evidence="1">
    <location>
        <begin position="299"/>
        <end position="308"/>
    </location>
</feature>
<name>K0RW85_THAOC</name>
<dbReference type="AlphaFoldDB" id="K0RW85"/>
<feature type="non-terminal residue" evidence="3">
    <location>
        <position position="1"/>
    </location>
</feature>
<comment type="caution">
    <text evidence="3">The sequence shown here is derived from an EMBL/GenBank/DDBJ whole genome shotgun (WGS) entry which is preliminary data.</text>
</comment>
<feature type="region of interest" description="Disordered" evidence="1">
    <location>
        <begin position="519"/>
        <end position="572"/>
    </location>
</feature>
<feature type="region of interest" description="Disordered" evidence="1">
    <location>
        <begin position="802"/>
        <end position="843"/>
    </location>
</feature>
<feature type="region of interest" description="Disordered" evidence="1">
    <location>
        <begin position="864"/>
        <end position="915"/>
    </location>
</feature>
<sequence length="937" mass="97201">GPLLRTRAAAGSAVDEVDDEPRLPTAAAAAKERRIRALLFLPGVIFYLCLHLWDFVVETRRGGCHHEARNNVRPSIRESREASRRRLELPPPRPVVGLASLADFVPVPFEKSLRATMTRSTAKIVDDHPPAGAVPAELDRIRQWNAVRASLGPSSAWPTRHYYLHGRPCCVDGSGLPGLAHGAAEDMFPYRPRKPAWGSVKPTAAVAPTGTGRRGRGRGGSDNDTPPGHPGGGDGPSSPPRLGGDESDPLTVGGNLQRAVLLDMVGLRDAYRRAEAPPGSGGPGGGGGARRVLRSVQAHLRRPAVRRGPHTDDPPRVRPGRVAFGDPPSLAWGDSDGGDGGDSAFDAVFAAFLLYALRQTDVLPPAPAPRVDGDRGDGSGGFDPASPPLEAWSMLPLGLEARPDDKLGRRAFRSPREDRPVVLDGDGGGSGGGGGEHLRHLCLAGDAVRVVDRMVSPDSDFFDYCEYHGPASLEGLAGFPNFYRAHFLGRKGGGRRGTDPGDGEGSGLGAVLTAMALSRRGGGGGGAGRGSGRTSCARRRTGATGTTRRRGLPPGAPLPPAPPGPPDLLSFDESISPAVRAAVRGCMVTFRDEVEAIRDEERRRYQPAPDEARLGGGREGGGGGGDVIEVDPVLELLLREDGGARKRRGGRTARKTDGGGKEDPGPADVDEVSVATGAGRRALSSLLGTTEGGSDLEDEPVRPRKRKGGRAARKTGGGKTRDTAPEDADEVSVATGAGKTALRSLLGALEGGSDGEDESARPRKRRGGRAVRKTGGGRKGDPGPADADEVSVATGAGKRALRSLLGAMDGGPDGEDEPRPIKRRTGTGTRAAGKKTLPEDADEVSVATGAGKLALRSLFASMDADADDDDDSLLTMLDAAGGGSSDGGEETSRGGDDGTPGADFSSIRDDDGTASVYSGMGKRALGFLLAQSSRAEE</sequence>
<feature type="region of interest" description="Disordered" evidence="1">
    <location>
        <begin position="641"/>
        <end position="671"/>
    </location>
</feature>
<dbReference type="OMA" id="CAHNERT"/>
<feature type="compositionally biased region" description="Basic and acidic residues" evidence="1">
    <location>
        <begin position="654"/>
        <end position="664"/>
    </location>
</feature>
<keyword evidence="2" id="KW-0812">Transmembrane</keyword>
<accession>K0RW85</accession>
<feature type="compositionally biased region" description="Pro residues" evidence="1">
    <location>
        <begin position="554"/>
        <end position="566"/>
    </location>
</feature>
<feature type="region of interest" description="Disordered" evidence="1">
    <location>
        <begin position="601"/>
        <end position="627"/>
    </location>
</feature>
<keyword evidence="2" id="KW-0472">Membrane</keyword>
<feature type="region of interest" description="Disordered" evidence="1">
    <location>
        <begin position="364"/>
        <end position="389"/>
    </location>
</feature>
<evidence type="ECO:0000313" key="4">
    <source>
        <dbReference type="Proteomes" id="UP000266841"/>
    </source>
</evidence>
<organism evidence="3 4">
    <name type="scientific">Thalassiosira oceanica</name>
    <name type="common">Marine diatom</name>
    <dbReference type="NCBI Taxonomy" id="159749"/>
    <lineage>
        <taxon>Eukaryota</taxon>
        <taxon>Sar</taxon>
        <taxon>Stramenopiles</taxon>
        <taxon>Ochrophyta</taxon>
        <taxon>Bacillariophyta</taxon>
        <taxon>Coscinodiscophyceae</taxon>
        <taxon>Thalassiosirophycidae</taxon>
        <taxon>Thalassiosirales</taxon>
        <taxon>Thalassiosiraceae</taxon>
        <taxon>Thalassiosira</taxon>
    </lineage>
</organism>
<feature type="compositionally biased region" description="Low complexity" evidence="1">
    <location>
        <begin position="826"/>
        <end position="835"/>
    </location>
</feature>
<proteinExistence type="predicted"/>
<feature type="compositionally biased region" description="Basic residues" evidence="1">
    <location>
        <begin position="703"/>
        <end position="713"/>
    </location>
</feature>
<feature type="region of interest" description="Disordered" evidence="1">
    <location>
        <begin position="193"/>
        <end position="252"/>
    </location>
</feature>
<feature type="transmembrane region" description="Helical" evidence="2">
    <location>
        <begin position="37"/>
        <end position="56"/>
    </location>
</feature>
<feature type="compositionally biased region" description="Basic residues" evidence="1">
    <location>
        <begin position="762"/>
        <end position="776"/>
    </location>
</feature>
<feature type="compositionally biased region" description="Gly residues" evidence="1">
    <location>
        <begin position="614"/>
        <end position="626"/>
    </location>
</feature>
<evidence type="ECO:0000313" key="3">
    <source>
        <dbReference type="EMBL" id="EJK58068.1"/>
    </source>
</evidence>
<feature type="compositionally biased region" description="Gly residues" evidence="1">
    <location>
        <begin position="520"/>
        <end position="531"/>
    </location>
</feature>
<protein>
    <submittedName>
        <fullName evidence="3">Uncharacterized protein</fullName>
    </submittedName>
</protein>
<evidence type="ECO:0000256" key="2">
    <source>
        <dbReference type="SAM" id="Phobius"/>
    </source>
</evidence>
<gene>
    <name evidence="3" type="ORF">THAOC_21833</name>
</gene>
<reference evidence="3 4" key="1">
    <citation type="journal article" date="2012" name="Genome Biol.">
        <title>Genome and low-iron response of an oceanic diatom adapted to chronic iron limitation.</title>
        <authorList>
            <person name="Lommer M."/>
            <person name="Specht M."/>
            <person name="Roy A.S."/>
            <person name="Kraemer L."/>
            <person name="Andreson R."/>
            <person name="Gutowska M.A."/>
            <person name="Wolf J."/>
            <person name="Bergner S.V."/>
            <person name="Schilhabel M.B."/>
            <person name="Klostermeier U.C."/>
            <person name="Beiko R.G."/>
            <person name="Rosenstiel P."/>
            <person name="Hippler M."/>
            <person name="Laroche J."/>
        </authorList>
    </citation>
    <scope>NUCLEOTIDE SEQUENCE [LARGE SCALE GENOMIC DNA]</scope>
    <source>
        <strain evidence="3 4">CCMP1005</strain>
    </source>
</reference>
<keyword evidence="2" id="KW-1133">Transmembrane helix</keyword>